<gene>
    <name evidence="1" type="ORF">VM1G_09015</name>
</gene>
<reference evidence="1" key="1">
    <citation type="submission" date="2014-12" db="EMBL/GenBank/DDBJ databases">
        <title>Genome Sequence of Valsa Canker Pathogens Uncovers a Specific Adaption of Colonization on Woody Bark.</title>
        <authorList>
            <person name="Yin Z."/>
            <person name="Liu H."/>
            <person name="Gao X."/>
            <person name="Li Z."/>
            <person name="Song N."/>
            <person name="Ke X."/>
            <person name="Dai Q."/>
            <person name="Wu Y."/>
            <person name="Sun Y."/>
            <person name="Xu J.-R."/>
            <person name="Kang Z.K."/>
            <person name="Wang L."/>
            <person name="Huang L."/>
        </authorList>
    </citation>
    <scope>NUCLEOTIDE SEQUENCE [LARGE SCALE GENOMIC DNA]</scope>
    <source>
        <strain evidence="1">03-8</strain>
    </source>
</reference>
<dbReference type="Proteomes" id="UP000078559">
    <property type="component" value="Chromosome 10"/>
</dbReference>
<evidence type="ECO:0000313" key="1">
    <source>
        <dbReference type="EMBL" id="KUI73395.1"/>
    </source>
</evidence>
<keyword evidence="2" id="KW-1185">Reference proteome</keyword>
<sequence length="202" mass="23564">MDDRKFHTNPNGDIFVEIALMPPQTIRVSTAQQIRKLVPPVVVRTRDPRVIYGFGEANFQFYVKVTLCNPVDGAPIDEEDPHVGGASQMITQRHDHNYTFDMRDPYGPYVYFVFRDLHFDRLGEYQMKISMQAVDYRPGARTSRGQPLRYGGDAFTWRFTVVEHAITDAPKMMHEQVRMLWWLERQGCMDAYPEWRNGQVGM</sequence>
<dbReference type="OrthoDB" id="10380742at2759"/>
<name>A0A194WB96_CYTMA</name>
<evidence type="ECO:0000313" key="2">
    <source>
        <dbReference type="Proteomes" id="UP000078559"/>
    </source>
</evidence>
<accession>A0A194WB96</accession>
<proteinExistence type="predicted"/>
<dbReference type="AlphaFoldDB" id="A0A194WB96"/>
<dbReference type="EMBL" id="CM003107">
    <property type="protein sequence ID" value="KUI73395.1"/>
    <property type="molecule type" value="Genomic_DNA"/>
</dbReference>
<protein>
    <submittedName>
        <fullName evidence="1">Uncharacterized protein</fullName>
    </submittedName>
</protein>
<organism evidence="1 2">
    <name type="scientific">Cytospora mali</name>
    <name type="common">Apple Valsa canker fungus</name>
    <name type="synonym">Valsa mali</name>
    <dbReference type="NCBI Taxonomy" id="578113"/>
    <lineage>
        <taxon>Eukaryota</taxon>
        <taxon>Fungi</taxon>
        <taxon>Dikarya</taxon>
        <taxon>Ascomycota</taxon>
        <taxon>Pezizomycotina</taxon>
        <taxon>Sordariomycetes</taxon>
        <taxon>Sordariomycetidae</taxon>
        <taxon>Diaporthales</taxon>
        <taxon>Cytosporaceae</taxon>
        <taxon>Cytospora</taxon>
    </lineage>
</organism>